<dbReference type="InterPro" id="IPR006606">
    <property type="entry name" value="BBL5"/>
</dbReference>
<keyword evidence="5" id="KW-0969">Cilium</keyword>
<reference evidence="9 10" key="1">
    <citation type="submission" date="2016-10" db="EMBL/GenBank/DDBJ databases">
        <authorList>
            <person name="Cai Z."/>
        </authorList>
    </citation>
    <scope>NUCLEOTIDE SEQUENCE [LARGE SCALE GENOMIC DNA]</scope>
</reference>
<evidence type="ECO:0000256" key="6">
    <source>
        <dbReference type="ARBA" id="ARBA00023212"/>
    </source>
</evidence>
<organism evidence="9 10">
    <name type="scientific">Tetradesmus obliquus</name>
    <name type="common">Green alga</name>
    <name type="synonym">Acutodesmus obliquus</name>
    <dbReference type="NCBI Taxonomy" id="3088"/>
    <lineage>
        <taxon>Eukaryota</taxon>
        <taxon>Viridiplantae</taxon>
        <taxon>Chlorophyta</taxon>
        <taxon>core chlorophytes</taxon>
        <taxon>Chlorophyceae</taxon>
        <taxon>CS clade</taxon>
        <taxon>Sphaeropleales</taxon>
        <taxon>Scenedesmaceae</taxon>
        <taxon>Tetradesmus</taxon>
    </lineage>
</organism>
<accession>A0A383W0W7</accession>
<protein>
    <recommendedName>
        <fullName evidence="8">BBSome complex member BBS5 PH domain-containing protein</fullName>
    </recommendedName>
</protein>
<dbReference type="PANTHER" id="PTHR21351:SF0">
    <property type="entry name" value="BARDET-BIEDL SYNDROME 5 PROTEIN"/>
    <property type="match status" value="1"/>
</dbReference>
<dbReference type="STRING" id="3088.A0A383W0W7"/>
<keyword evidence="7" id="KW-0966">Cell projection</keyword>
<keyword evidence="6" id="KW-0206">Cytoskeleton</keyword>
<evidence type="ECO:0000256" key="5">
    <source>
        <dbReference type="ARBA" id="ARBA00023069"/>
    </source>
</evidence>
<sequence>MDGPSLAEALFGKKADEVWQDREVRFDVAPAQLQCRRGEEVLENFDPVEDTKGNNGEAGRLTLTNLRLTWRSSKQARTSITMGLDAISSLAVRPVSSRLKGKRRRSSMAASFLQVLKLPLAVNCCEGTEAVLLRGSCA</sequence>
<keyword evidence="10" id="KW-1185">Reference proteome</keyword>
<proteinExistence type="inferred from homology"/>
<evidence type="ECO:0000313" key="9">
    <source>
        <dbReference type="EMBL" id="SZX71141.1"/>
    </source>
</evidence>
<gene>
    <name evidence="9" type="ORF">BQ4739_LOCUS11274</name>
</gene>
<dbReference type="SMART" id="SM00683">
    <property type="entry name" value="DM16"/>
    <property type="match status" value="1"/>
</dbReference>
<evidence type="ECO:0000313" key="10">
    <source>
        <dbReference type="Proteomes" id="UP000256970"/>
    </source>
</evidence>
<evidence type="ECO:0000256" key="3">
    <source>
        <dbReference type="ARBA" id="ARBA00005822"/>
    </source>
</evidence>
<evidence type="ECO:0000256" key="4">
    <source>
        <dbReference type="ARBA" id="ARBA00022490"/>
    </source>
</evidence>
<dbReference type="GO" id="GO:0060271">
    <property type="term" value="P:cilium assembly"/>
    <property type="evidence" value="ECO:0007669"/>
    <property type="project" value="TreeGrafter"/>
</dbReference>
<dbReference type="InterPro" id="IPR014003">
    <property type="entry name" value="BBS5_PH"/>
</dbReference>
<keyword evidence="4" id="KW-0963">Cytoplasm</keyword>
<evidence type="ECO:0000256" key="7">
    <source>
        <dbReference type="ARBA" id="ARBA00023273"/>
    </source>
</evidence>
<dbReference type="Pfam" id="PF07289">
    <property type="entry name" value="BBL5"/>
    <property type="match status" value="1"/>
</dbReference>
<dbReference type="EMBL" id="FNXT01001027">
    <property type="protein sequence ID" value="SZX71141.1"/>
    <property type="molecule type" value="Genomic_DNA"/>
</dbReference>
<comment type="similarity">
    <text evidence="3">Belongs to the BBS5 family.</text>
</comment>
<dbReference type="GO" id="GO:0036064">
    <property type="term" value="C:ciliary basal body"/>
    <property type="evidence" value="ECO:0007669"/>
    <property type="project" value="TreeGrafter"/>
</dbReference>
<name>A0A383W0W7_TETOB</name>
<evidence type="ECO:0000256" key="2">
    <source>
        <dbReference type="ARBA" id="ARBA00004245"/>
    </source>
</evidence>
<comment type="subcellular location">
    <subcellularLocation>
        <location evidence="1">Cell projection</location>
        <location evidence="1">Cilium</location>
    </subcellularLocation>
    <subcellularLocation>
        <location evidence="2">Cytoplasm</location>
        <location evidence="2">Cytoskeleton</location>
    </subcellularLocation>
</comment>
<dbReference type="GO" id="GO:0034464">
    <property type="term" value="C:BBSome"/>
    <property type="evidence" value="ECO:0007669"/>
    <property type="project" value="InterPro"/>
</dbReference>
<dbReference type="GO" id="GO:0032266">
    <property type="term" value="F:phosphatidylinositol-3-phosphate binding"/>
    <property type="evidence" value="ECO:0007669"/>
    <property type="project" value="TreeGrafter"/>
</dbReference>
<dbReference type="PANTHER" id="PTHR21351">
    <property type="entry name" value="BARDET-BIEDL SYNDROME PROTEIN 5"/>
    <property type="match status" value="1"/>
</dbReference>
<evidence type="ECO:0000256" key="1">
    <source>
        <dbReference type="ARBA" id="ARBA00004138"/>
    </source>
</evidence>
<evidence type="ECO:0000259" key="8">
    <source>
        <dbReference type="SMART" id="SM00683"/>
    </source>
</evidence>
<feature type="domain" description="BBSome complex member BBS5 PH" evidence="8">
    <location>
        <begin position="39"/>
        <end position="93"/>
    </location>
</feature>
<dbReference type="Proteomes" id="UP000256970">
    <property type="component" value="Unassembled WGS sequence"/>
</dbReference>
<dbReference type="AlphaFoldDB" id="A0A383W0W7"/>